<evidence type="ECO:0000259" key="2">
    <source>
        <dbReference type="PROSITE" id="PS51272"/>
    </source>
</evidence>
<reference evidence="3 4" key="1">
    <citation type="submission" date="2017-06" db="EMBL/GenBank/DDBJ databases">
        <title>Complete genome sequence of Paenibacillus donghaensis KCTC 13049T isolated from East Sea sediment, South Korea.</title>
        <authorList>
            <person name="Jung B.K."/>
            <person name="Hong S.-J."/>
            <person name="Shin J.-H."/>
        </authorList>
    </citation>
    <scope>NUCLEOTIDE SEQUENCE [LARGE SCALE GENOMIC DNA]</scope>
    <source>
        <strain evidence="3 4">KCTC 13049</strain>
    </source>
</reference>
<evidence type="ECO:0000256" key="1">
    <source>
        <dbReference type="SAM" id="MobiDB-lite"/>
    </source>
</evidence>
<keyword evidence="4" id="KW-1185">Reference proteome</keyword>
<feature type="domain" description="SLH" evidence="2">
    <location>
        <begin position="34"/>
        <end position="92"/>
    </location>
</feature>
<name>A0A2Z2KRX0_9BACL</name>
<dbReference type="Proteomes" id="UP000249890">
    <property type="component" value="Chromosome"/>
</dbReference>
<dbReference type="KEGG" id="pdh:B9T62_27980"/>
<evidence type="ECO:0000313" key="4">
    <source>
        <dbReference type="Proteomes" id="UP000249890"/>
    </source>
</evidence>
<accession>A0A2Z2KRX0</accession>
<proteinExistence type="predicted"/>
<organism evidence="3 4">
    <name type="scientific">Paenibacillus donghaensis</name>
    <dbReference type="NCBI Taxonomy" id="414771"/>
    <lineage>
        <taxon>Bacteria</taxon>
        <taxon>Bacillati</taxon>
        <taxon>Bacillota</taxon>
        <taxon>Bacilli</taxon>
        <taxon>Bacillales</taxon>
        <taxon>Paenibacillaceae</taxon>
        <taxon>Paenibacillus</taxon>
    </lineage>
</organism>
<dbReference type="PANTHER" id="PTHR43308">
    <property type="entry name" value="OUTER MEMBRANE PROTEIN ALPHA-RELATED"/>
    <property type="match status" value="1"/>
</dbReference>
<feature type="domain" description="SLH" evidence="2">
    <location>
        <begin position="157"/>
        <end position="220"/>
    </location>
</feature>
<gene>
    <name evidence="3" type="ORF">B9T62_27980</name>
</gene>
<dbReference type="PROSITE" id="PS51272">
    <property type="entry name" value="SLH"/>
    <property type="match status" value="3"/>
</dbReference>
<dbReference type="EMBL" id="CP021780">
    <property type="protein sequence ID" value="ASA24262.1"/>
    <property type="molecule type" value="Genomic_DNA"/>
</dbReference>
<dbReference type="InterPro" id="IPR001119">
    <property type="entry name" value="SLH_dom"/>
</dbReference>
<dbReference type="PANTHER" id="PTHR43308:SF5">
    <property type="entry name" value="S-LAYER PROTEIN _ PEPTIDOGLYCAN ENDO-BETA-N-ACETYLGLUCOSAMINIDASE"/>
    <property type="match status" value="1"/>
</dbReference>
<evidence type="ECO:0000313" key="3">
    <source>
        <dbReference type="EMBL" id="ASA24262.1"/>
    </source>
</evidence>
<feature type="compositionally biased region" description="Gly residues" evidence="1">
    <location>
        <begin position="458"/>
        <end position="492"/>
    </location>
</feature>
<feature type="domain" description="SLH" evidence="2">
    <location>
        <begin position="93"/>
        <end position="156"/>
    </location>
</feature>
<dbReference type="Pfam" id="PF00395">
    <property type="entry name" value="SLH"/>
    <property type="match status" value="3"/>
</dbReference>
<protein>
    <recommendedName>
        <fullName evidence="2">SLH domain-containing protein</fullName>
    </recommendedName>
</protein>
<dbReference type="InterPro" id="IPR051465">
    <property type="entry name" value="Cell_Envelope_Struct_Comp"/>
</dbReference>
<feature type="region of interest" description="Disordered" evidence="1">
    <location>
        <begin position="437"/>
        <end position="505"/>
    </location>
</feature>
<sequence>MLLLNWLLIVSLIVGMIQPGPLLTGKAAAAAVDGVASIANDTTGHWAEKQLNEWMENGYIKGFQDGSFRPDQAIARIEFVTLVNRLFAYKGTADISFKDVPTKAWFASEVSAASQAGYVKGFPDGTFQPNKSLSRVEAAVMLAKLTPLLMKEGDNPLDVFKDAGSVPGYGRDALSALMVAGYMKGFPDQTVGPAKSLTRAEAVVLLDRIWEQSTSHADGGIVPPAKTLETGGTYGPATGSFMVAGDLTVNAPGTTLRNVIVKGNLVIGQKVGDGDIYLDHVTVLGSTAINGGGAHSVHIDNSQLGAVVVDRADGVVRVVIGGTTIIKQLDVQSDANIESNLNGTTSGGIEGVVISSTGEVTLSGDFNSVEIKSNVKVTVASGTIAHMVVNESATSSTITLNEGVQVTSLELHGTARVKGKGEIAKALVDAPNVVFESKPGSVETTDRGDYTVGSTSGSAGGGVAGGTGGGGTGGGGTGGDGTGGDGTGGGGTTPVDPQPQNVAVTTTLPSSSGFLLSFSDPVANLTAADISLQDTANHAVGITFVGSLNEGSSYRVAAALNEGETYSVTLSKTGYTFGTSVTFSVPVTSPDDIVVAKTVQNISAAGFGVTFDKPVTGLQTSNFTLKRSATGEAVPLNKMTPNSDGTSYHLAASLQEGVTYSLTVTKAGYNFGNAVSVFVPVTDPSVISVTAEVYGIGESGFQISLNPPVAGLTPSNFTLVEKGGRTLPIDGAVSTDDGGSYAISAILAPGSTYTLIIEHSGYSFGAALEVAVPGDLVVTPAVSDVTASGFTLSLDQPVPGLTTENFTLSGKDGQAVDIDNAATSDGGSTYTITAGLTKGETYRLNLQQAGYNFGAPLEAAVPAEEGVKVTPSVKTVRTYGFILTMDPIVPALDSLNLVLKNGAGEVVSIDMLSAVVVGKEYEVWATLDKNGTYTLSLDKEGYEFTEPITLTVQPEGVPSSVGWISHGGFQIVFQNAISSVSSDEITLEDPSGKSVAVGGVQLSAGGKSAVVSADLSAAGIYSYRVDMYDGRFAQGTVDVPALVAISKYTTYDGYPGGYTGLTIYFDVAVPGLTASAFQLKNSSGEVIAFDSVLSQGGGSSYVLQTTQINAGGPFVLGITASGYSFGDPTTLGNATLNLWNAGRKPTQFMAGLNPSVPDLTTDNFTVKDAAGHDVEITDVTWDSRQRIYVVTFDGSGGQSYSVSAKVDGYDFGAPKTIHVYSQNAIIDPSYTGFTLVMAPPVKVNTQYGFKLTRSIDGTAVPLQKIVMNDDEGSSYQISATLAPGYYNLTLDADVDPNVLSFEVPVVATLSVDTIAANGLDAKLDYALDGLDAGTFVLFNNDTGDQVDISSAVTDDQGKTYHLSAHLPGGSYNLKLTGHLPEAGVDFQVAATADAGATTLSNITNAGFDLSFDNPVLGLLPANITIKDAQNNKLSGVALSTNDHGGTYHVRVTLANNADYTVELQKDYMIFDSPVSFHVNRLITGSVADVTNDGHLTLKFAPAFPEIENYLGLSLTDEAGTVYYPNLFESVDGGASYQLYVPGNKLHSGTTYYIRLDKDEFSMNPVSFMLPPTLTVTEATTSSLKVQLDGPVPGLGKKNFILKNASGESVALTSVATDDSGAHYTLTGTFVGGQTYTVQYKPDVTYQVNDPVAFAVSKIITATISNVTVLGFKVQFSSKVAGLTPQQVILHDPSGDQIPTTGYTLKTTDRGLSYLVTLTSALPGKGYTFDLVRDEFKLASPVSFDISPTVSLNLLGTALNKIVVYISPLLPDLTKDNFSLFDSKGKKVTFTVTYQEQGSLYNIEGQFDPTETYTLQANYPGYLFGAPLTIGFKVRVNTVIYAQTQKGFKIGMSPAVPGLSASDITITDDSGNTATVQSVQATNGGGNYTVLVPLSGGKTYTVKIADKTPYTFGTFDPFKMSALSATVDRQSLTSFWLSLSSPISLSPANLNLVDDQGQSVRIESLISRDAGRSYEAYASLTAGVQYSLSFNTLGYDFGSDIPVSVQPVTTTFEGMVSGNNQAFTLRFDHAIPNLRPSDFIIQQGGFLVTFPASNVTTEDGGYSYKVEANFYGAEQYTVLPVKDGYDFGAAVVLDVPVIVSSAILRTGASYVDIGLNSAVPGLNASDFTLKDSSGQPIAISSAVTADEGGTYRIKASFIGGENYTITLDHAGYDFGEELSVDLPSAITSEIGAVNTQGITILLTSAVGGLQASSFTLLDSAGDAVAIDSVSELNGGAGYTLAADLTAGAAYTLALSAPGYDFGSPLAAAVPIPVGIAYADIQSAELTVKLEPAVPGLSAVSFKLVDAQGNSVSAASATTTDGGATYAVQAALQYGETYSLNLVKNGYDFGTGLPFTVLKPVTQSVEALSKKGFTLRLQTAVPNLKVSHILLTDSNGEAVAIDSLVTADGGLTYQAAAKLTEGAAYRLAVTAQGYDFGPSVHLDVLPMLELSATAINAYGFNLNLSKAIPGLNLAVVHLTDSSGQSITLNSTSFYDANPNTADAGKMYFVRVPLSAGQTYTIFIQDPAHPTEGPLEVVLPIVVGSQVTSADVSGIKLRLAQAGIDLLTSDVMLLTEAGDKVTVAGIVPGTDAGTYTIQALLAEGETYSLSLKKQGYDFGTAASVYVAYRVTASIASVNENGFTLSLSSPVPDLNLTLLDGSNPATLGTVSTSDYGQTYKVTVNLAYNKEFKLRVGKTGYDFGADLTVNNVSAPPQLIDASSSESGTQVILTFDKPLTSVASSSSFSVKIDSQWQSSVVSTLGADPAQIILTWSSSGRTISSTSTVSLAYTGINRVKAVNQTYLAAFDELPASNVATLLGFVSSYAYKNDAAYPAQVLHKQYGKSALETAQLLREGGFKSANLYRAILIEYVMISSEMAPILYAMDADATSIYDAYNSFKAPYASFDYLVVGQLFSAGYSASDIGPALRKFGFQSKDLMGYLKRYNVSTSEAAKILKVNFNETSDNTVLLLRSAGYDRNGIAGAVQNTYGLSNAATVVALAGGKQSASDTAAVIKDLYQADAVTSATWLSQAGYSASDVSGAIALYYSFAGADEAIEAFFGAGFSASYTYSLLRREYAQPDAAIALLNAKVSARVVAEAVKSAGDGASVIISAMLSSNYDIKEISILVNSLWVSSGTSLSDVLAQFAGSGFNVSAQATLLREQFGADIPAAIAALYPGLTQQQRNHILKYLLDGGYDPVQLADYNLKHGSDRDGLFREFRLAGRTSVQSLQSVHDATLQGGASFTLSDAIQLFYNDYNNRYEVSEVLAALRTVFAQDPNVTADATAMATVLSNSQMWDKYEIAKVLIKQMGVTMQDWVELERTNAFARFGCACDVRTVVKDTQLLFAGATLPDITVAMSVSSQYTLDMIVEGTINLYPTEGVRAKGMPYLMSALKNAGYSFEEVAAEFDSKGWTEWIAVFSKYGIAASDVTAYLKNKGLTMDQVIDQLAPYPLKDRALVLREAYGLDASAATPLLLQHTGEDQEAIARALAWAYGSDPIALWIQTLRVQGATASSVINTLSARYPSFWDAGKAGPALIQGGFSQDEVMKGLLIHASVRNNLQATIGLLQSLYGQQQVTIAQLLTAASIDSPEDGLEFLQKGGYKLPDIARALKDYYGLTAGEAAKLLTAAYPNNQSLILSGLASVYGQTLGSTVAEALQEKGITDIGGAIDYLWNAGFAPQEIAGAAKEAFNQTVGQTALLFVQKNILTDKNVLITTIAAVYGQSIEGTIHALLAQQGTTSFESAISFVYQSHFSLASSIKLAKTEYGLSAGDALQALTSSNLYRQADIVSGITDIYRTSPRDSIVDSLTASGLVTLGSAVSFLQNMKFDLNGIVRVGKEHYQLTAGETAAALIAEASYGQADIQNAVSYVYGQNLTQTTLDTLSALGITVFADAVPQLKTAGLTLSDLVLAGKTYYNLAAGEITYALLQSEAFSTTDILAAVAQYYGKPLNESLDDLLKNSGIAKINDAAPYLRWMGYTLQDVIEVSKDYYGNSSQATIDALNTLHFEDSSIIEWTVLHIYGEDSDGESAPGTPQDILQGAGITEDNAAVAYLWTAGYSLYDIIKMLKEYSGKSAADTAELLIANGSFEASAILSNLNTVYGTAFDAAMLNIFMTKGIFTSAENAALALSGSGYRMAYIAEMLKKSYGKTGAETKAILTGLGIYSADAVQSTVDQVYFSVGTSSGTLQQVLDLYGITTAEGAVSLLTKQNTPVQDILQYLKDAYNKGADEATALLAPYYKGPELGIAVTTVYYSSTNIGYLAKTIPAAYTGTPGTVAGYMKGKFTDSDIVLALKVIFNLDALGVQDAISSTVMTAERVRAAVAEVFGDDPLFAYLKRMKDQGANANDVAAELDVRGLLELAPSSYLVGTLRELGYDNASILKMRYNYYNDTRQNAGTEEEQGAELVQLGVNTPAAIVQYLRKWNLLPYKVIKIVKAGLPDAQAADIALAMREQGYDGIAIMGGLSAVGEGGDAIAGILRKLGLSAPDAMVFLNDRSSDEQLQWLISNGYTPSEYIKYRNVQSDNTIAVLKQQLGLSATDIAKLLNRYKGSLSYYAVAKALYDGGFTKVSDVAGALIETRNRPVWVLGTLVGIGGWTLQDVAQGMLDSGLISLVDLVDALQMANGGVLKETYRIIKAISTRERQQFYDSLDYVERKLLDNNEIAMIITVSAMRNANISISAVTNQLKVTEVIEPEDALKVLIVSGFNVLDSVGAVWDVYRDYIGAKIVLKMFEKAAGQYISDFKNYYKLVMTLSKIVYKLTS</sequence>